<dbReference type="RefSeq" id="WP_348769444.1">
    <property type="nucleotide sequence ID" value="NZ_CP135018.1"/>
</dbReference>
<dbReference type="PANTHER" id="PTHR33992:SF1">
    <property type="entry name" value="RIBONUCLEASE P PROTEIN COMPONENT"/>
    <property type="match status" value="1"/>
</dbReference>
<reference evidence="8" key="1">
    <citation type="submission" date="2024-06" db="EMBL/GenBank/DDBJ databases">
        <title>Unveiling Genomic Reduction in Obligate Endosymbionts Buchnera of Aphids: Insights from Phylogenomic Comparative Analysis with Novel Genome Data and Co-obligate Endosymbionts.</title>
        <authorList>
            <person name="Lu C."/>
            <person name="Zou T."/>
            <person name="Liu Q."/>
            <person name="Huang X."/>
        </authorList>
    </citation>
    <scope>NUCLEOTIDE SEQUENCE</scope>
    <source>
        <strain evidence="8">Aphau13</strain>
    </source>
</reference>
<dbReference type="GO" id="GO:0004526">
    <property type="term" value="F:ribonuclease P activity"/>
    <property type="evidence" value="ECO:0007669"/>
    <property type="project" value="UniProtKB-UniRule"/>
</dbReference>
<dbReference type="GO" id="GO:0000049">
    <property type="term" value="F:tRNA binding"/>
    <property type="evidence" value="ECO:0007669"/>
    <property type="project" value="UniProtKB-UniRule"/>
</dbReference>
<gene>
    <name evidence="6 8" type="primary">rnpA</name>
    <name evidence="8" type="ORF">RJT31_00070</name>
</gene>
<accession>A0AAU6W728</accession>
<dbReference type="Pfam" id="PF00825">
    <property type="entry name" value="Ribonuclease_P"/>
    <property type="match status" value="1"/>
</dbReference>
<dbReference type="EC" id="3.1.26.5" evidence="6 7"/>
<comment type="catalytic activity">
    <reaction evidence="6">
        <text>Endonucleolytic cleavage of RNA, removing 5'-extranucleotides from tRNA precursor.</text>
        <dbReference type="EC" id="3.1.26.5"/>
    </reaction>
</comment>
<protein>
    <recommendedName>
        <fullName evidence="6 7">Ribonuclease P protein component</fullName>
        <shortName evidence="6">RNase P protein</shortName>
        <shortName evidence="6">RNaseP protein</shortName>
        <ecNumber evidence="6 7">3.1.26.5</ecNumber>
    </recommendedName>
    <alternativeName>
        <fullName evidence="6">Protein C5</fullName>
    </alternativeName>
</protein>
<keyword evidence="5 6" id="KW-0694">RNA-binding</keyword>
<name>A0AAU6W728_9GAMM</name>
<dbReference type="GO" id="GO:0030677">
    <property type="term" value="C:ribonuclease P complex"/>
    <property type="evidence" value="ECO:0007669"/>
    <property type="project" value="TreeGrafter"/>
</dbReference>
<dbReference type="NCBIfam" id="TIGR00188">
    <property type="entry name" value="rnpA"/>
    <property type="match status" value="1"/>
</dbReference>
<evidence type="ECO:0000313" key="8">
    <source>
        <dbReference type="EMBL" id="XAJ80888.1"/>
    </source>
</evidence>
<dbReference type="InterPro" id="IPR014721">
    <property type="entry name" value="Ribsml_uS5_D2-typ_fold_subgr"/>
</dbReference>
<dbReference type="InterPro" id="IPR000100">
    <property type="entry name" value="RNase_P"/>
</dbReference>
<evidence type="ECO:0000256" key="2">
    <source>
        <dbReference type="ARBA" id="ARBA00022722"/>
    </source>
</evidence>
<comment type="similarity">
    <text evidence="6">Belongs to the RnpA family.</text>
</comment>
<keyword evidence="3 6" id="KW-0255">Endonuclease</keyword>
<evidence type="ECO:0000256" key="4">
    <source>
        <dbReference type="ARBA" id="ARBA00022801"/>
    </source>
</evidence>
<sequence>MVLNYLFKKKYRLLKSIHFQYVFEKYYIQTKLELIILGRPNLLGYPRLGISIPKKNIKYAYKRNIIKRLIRETFRLLQHKLIAMDFVVIAKKNSIFLENRNIINILESLWLNYHQ</sequence>
<keyword evidence="2 6" id="KW-0540">Nuclease</keyword>
<dbReference type="EMBL" id="CP135018">
    <property type="protein sequence ID" value="XAJ80888.1"/>
    <property type="molecule type" value="Genomic_DNA"/>
</dbReference>
<dbReference type="Gene3D" id="3.30.230.10">
    <property type="match status" value="1"/>
</dbReference>
<evidence type="ECO:0000256" key="1">
    <source>
        <dbReference type="ARBA" id="ARBA00022694"/>
    </source>
</evidence>
<organism evidence="8">
    <name type="scientific">Buchnera aphidicola</name>
    <name type="common">Aphis aurantii</name>
    <dbReference type="NCBI Taxonomy" id="1470492"/>
    <lineage>
        <taxon>Bacteria</taxon>
        <taxon>Pseudomonadati</taxon>
        <taxon>Pseudomonadota</taxon>
        <taxon>Gammaproteobacteria</taxon>
        <taxon>Enterobacterales</taxon>
        <taxon>Erwiniaceae</taxon>
        <taxon>Buchnera</taxon>
    </lineage>
</organism>
<dbReference type="PANTHER" id="PTHR33992">
    <property type="entry name" value="RIBONUCLEASE P PROTEIN COMPONENT"/>
    <property type="match status" value="1"/>
</dbReference>
<keyword evidence="1 6" id="KW-0819">tRNA processing</keyword>
<comment type="function">
    <text evidence="6">RNaseP catalyzes the removal of the 5'-leader sequence from pre-tRNA to produce the mature 5'-terminus. It can also cleave other RNA substrates such as 4.5S RNA. The protein component plays an auxiliary but essential role in vivo by binding to the 5'-leader sequence and broadening the substrate specificity of the ribozyme.</text>
</comment>
<dbReference type="SUPFAM" id="SSF54211">
    <property type="entry name" value="Ribosomal protein S5 domain 2-like"/>
    <property type="match status" value="1"/>
</dbReference>
<comment type="subunit">
    <text evidence="6">Consists of a catalytic RNA component (M1 or rnpB) and a protein subunit.</text>
</comment>
<dbReference type="AlphaFoldDB" id="A0AAU6W728"/>
<evidence type="ECO:0000256" key="3">
    <source>
        <dbReference type="ARBA" id="ARBA00022759"/>
    </source>
</evidence>
<evidence type="ECO:0000256" key="5">
    <source>
        <dbReference type="ARBA" id="ARBA00022884"/>
    </source>
</evidence>
<evidence type="ECO:0000256" key="6">
    <source>
        <dbReference type="HAMAP-Rule" id="MF_00227"/>
    </source>
</evidence>
<dbReference type="HAMAP" id="MF_00227">
    <property type="entry name" value="RNase_P"/>
    <property type="match status" value="1"/>
</dbReference>
<dbReference type="InterPro" id="IPR020568">
    <property type="entry name" value="Ribosomal_Su5_D2-typ_SF"/>
</dbReference>
<keyword evidence="4 6" id="KW-0378">Hydrolase</keyword>
<dbReference type="GO" id="GO:0042781">
    <property type="term" value="F:3'-tRNA processing endoribonuclease activity"/>
    <property type="evidence" value="ECO:0007669"/>
    <property type="project" value="TreeGrafter"/>
</dbReference>
<evidence type="ECO:0000256" key="7">
    <source>
        <dbReference type="NCBIfam" id="TIGR00188"/>
    </source>
</evidence>
<dbReference type="GO" id="GO:0001682">
    <property type="term" value="P:tRNA 5'-leader removal"/>
    <property type="evidence" value="ECO:0007669"/>
    <property type="project" value="UniProtKB-UniRule"/>
</dbReference>
<proteinExistence type="inferred from homology"/>